<protein>
    <submittedName>
        <fullName evidence="1">Macaca fascicularis brain cDNA clone: QflA-19752, similar to human hypothetical protein FLJ31842 (FLJ31842), mRNA, RefSeq: NM_152487.1</fullName>
    </submittedName>
</protein>
<name>I7G6C8_MACFA</name>
<reference evidence="1" key="1">
    <citation type="journal article" date="2007" name="PLoS Biol.">
        <title>Rate of evolution in brain-expressed genes in humans and other primates.</title>
        <authorList>
            <person name="Wang H.-Y."/>
            <person name="Chien H.-C."/>
            <person name="Osada N."/>
            <person name="Hashimoto K."/>
            <person name="Sugano S."/>
            <person name="Gojobori T."/>
            <person name="Chou C.-K."/>
            <person name="Tsai S.-F."/>
            <person name="Wu C.-I."/>
            <person name="Shen C.-K.J."/>
        </authorList>
    </citation>
    <scope>NUCLEOTIDE SEQUENCE</scope>
</reference>
<dbReference type="EMBL" id="AB172827">
    <property type="protein sequence ID" value="BAE89889.1"/>
    <property type="molecule type" value="mRNA"/>
</dbReference>
<proteinExistence type="evidence at transcript level"/>
<evidence type="ECO:0000313" key="1">
    <source>
        <dbReference type="EMBL" id="BAE89889.1"/>
    </source>
</evidence>
<sequence>MKIDDWRLWLCVYVFCFYFDSCNPNIELYIYLLLPLFIF</sequence>
<dbReference type="AlphaFoldDB" id="I7G6C8"/>
<accession>I7G6C8</accession>
<organism evidence="1">
    <name type="scientific">Macaca fascicularis</name>
    <name type="common">Crab-eating macaque</name>
    <name type="synonym">Cynomolgus monkey</name>
    <dbReference type="NCBI Taxonomy" id="9541"/>
    <lineage>
        <taxon>Eukaryota</taxon>
        <taxon>Metazoa</taxon>
        <taxon>Chordata</taxon>
        <taxon>Craniata</taxon>
        <taxon>Vertebrata</taxon>
        <taxon>Euteleostomi</taxon>
        <taxon>Mammalia</taxon>
        <taxon>Eutheria</taxon>
        <taxon>Euarchontoglires</taxon>
        <taxon>Primates</taxon>
        <taxon>Haplorrhini</taxon>
        <taxon>Catarrhini</taxon>
        <taxon>Cercopithecidae</taxon>
        <taxon>Cercopithecinae</taxon>
        <taxon>Macaca</taxon>
    </lineage>
</organism>